<feature type="domain" description="Reverse transcriptase" evidence="1">
    <location>
        <begin position="1"/>
        <end position="155"/>
    </location>
</feature>
<evidence type="ECO:0000259" key="1">
    <source>
        <dbReference type="PROSITE" id="PS50878"/>
    </source>
</evidence>
<protein>
    <recommendedName>
        <fullName evidence="1">Reverse transcriptase domain-containing protein</fullName>
    </recommendedName>
</protein>
<dbReference type="PROSITE" id="PS50878">
    <property type="entry name" value="RT_POL"/>
    <property type="match status" value="1"/>
</dbReference>
<proteinExistence type="predicted"/>
<keyword evidence="3" id="KW-1185">Reference proteome</keyword>
<dbReference type="PANTHER" id="PTHR19446">
    <property type="entry name" value="REVERSE TRANSCRIPTASES"/>
    <property type="match status" value="1"/>
</dbReference>
<dbReference type="EMBL" id="UYJE01010218">
    <property type="protein sequence ID" value="VDI80991.1"/>
    <property type="molecule type" value="Genomic_DNA"/>
</dbReference>
<dbReference type="OrthoDB" id="6255742at2759"/>
<dbReference type="AlphaFoldDB" id="A0A8B6HKR1"/>
<gene>
    <name evidence="2" type="ORF">MGAL_10B091126</name>
</gene>
<sequence>MIDSYNTPIRWLQFGFTQGLSPIMAALIVSDGIVHKQQNLNLFLATLDSQKAFDVVHHMILMEKLFYELPPDIWRVVQDLYTNMSSKIKWNSHLSKQFSIKQGVRQGGVLSTHLYKLYINELPEELERRGLGLNIGLDYCGSPLCADDIVFNDDR</sequence>
<name>A0A8B6HKR1_MYTGA</name>
<organism evidence="2 3">
    <name type="scientific">Mytilus galloprovincialis</name>
    <name type="common">Mediterranean mussel</name>
    <dbReference type="NCBI Taxonomy" id="29158"/>
    <lineage>
        <taxon>Eukaryota</taxon>
        <taxon>Metazoa</taxon>
        <taxon>Spiralia</taxon>
        <taxon>Lophotrochozoa</taxon>
        <taxon>Mollusca</taxon>
        <taxon>Bivalvia</taxon>
        <taxon>Autobranchia</taxon>
        <taxon>Pteriomorphia</taxon>
        <taxon>Mytilida</taxon>
        <taxon>Mytiloidea</taxon>
        <taxon>Mytilidae</taxon>
        <taxon>Mytilinae</taxon>
        <taxon>Mytilus</taxon>
    </lineage>
</organism>
<dbReference type="Pfam" id="PF00078">
    <property type="entry name" value="RVT_1"/>
    <property type="match status" value="1"/>
</dbReference>
<dbReference type="Proteomes" id="UP000596742">
    <property type="component" value="Unassembled WGS sequence"/>
</dbReference>
<comment type="caution">
    <text evidence="2">The sequence shown here is derived from an EMBL/GenBank/DDBJ whole genome shotgun (WGS) entry which is preliminary data.</text>
</comment>
<accession>A0A8B6HKR1</accession>
<evidence type="ECO:0000313" key="2">
    <source>
        <dbReference type="EMBL" id="VDI80991.1"/>
    </source>
</evidence>
<evidence type="ECO:0000313" key="3">
    <source>
        <dbReference type="Proteomes" id="UP000596742"/>
    </source>
</evidence>
<dbReference type="InterPro" id="IPR000477">
    <property type="entry name" value="RT_dom"/>
</dbReference>
<reference evidence="2" key="1">
    <citation type="submission" date="2018-11" db="EMBL/GenBank/DDBJ databases">
        <authorList>
            <person name="Alioto T."/>
            <person name="Alioto T."/>
        </authorList>
    </citation>
    <scope>NUCLEOTIDE SEQUENCE</scope>
</reference>